<keyword evidence="1" id="KW-1133">Transmembrane helix</keyword>
<keyword evidence="1" id="KW-0812">Transmembrane</keyword>
<accession>A0A4U0EXT1</accession>
<evidence type="ECO:0000313" key="3">
    <source>
        <dbReference type="EMBL" id="TJY36204.1"/>
    </source>
</evidence>
<feature type="transmembrane region" description="Helical" evidence="1">
    <location>
        <begin position="23"/>
        <end position="43"/>
    </location>
</feature>
<name>A0A4U0EXT1_9FLAO</name>
<dbReference type="AlphaFoldDB" id="A0A4U0EXT1"/>
<evidence type="ECO:0000313" key="4">
    <source>
        <dbReference type="Proteomes" id="UP000307657"/>
    </source>
</evidence>
<protein>
    <submittedName>
        <fullName evidence="3">2TM domain-containing protein</fullName>
    </submittedName>
</protein>
<evidence type="ECO:0000256" key="1">
    <source>
        <dbReference type="SAM" id="Phobius"/>
    </source>
</evidence>
<dbReference type="Proteomes" id="UP000307657">
    <property type="component" value="Unassembled WGS sequence"/>
</dbReference>
<proteinExistence type="predicted"/>
<comment type="caution">
    <text evidence="3">The sequence shown here is derived from an EMBL/GenBank/DDBJ whole genome shotgun (WGS) entry which is preliminary data.</text>
</comment>
<dbReference type="InterPro" id="IPR025698">
    <property type="entry name" value="2TM_dom"/>
</dbReference>
<gene>
    <name evidence="3" type="ORF">E5167_05925</name>
</gene>
<sequence length="108" mass="12827">MNYSDKERAYLNAQCRVEKLRNFYIHLIVFIVVNSVISTVKIIRNMQNGESFQEAFFDWNTFGLWMLWGIGLAIHAFAIFGLAFILGNNWEEQKIKQFMQEEERNNLN</sequence>
<evidence type="ECO:0000259" key="2">
    <source>
        <dbReference type="Pfam" id="PF13239"/>
    </source>
</evidence>
<dbReference type="Pfam" id="PF13239">
    <property type="entry name" value="2TM"/>
    <property type="match status" value="1"/>
</dbReference>
<reference evidence="3 4" key="1">
    <citation type="submission" date="2019-04" db="EMBL/GenBank/DDBJ databases">
        <title>Lacinutrix sp. nov., isolated from marine water.</title>
        <authorList>
            <person name="Kim W."/>
        </authorList>
    </citation>
    <scope>NUCLEOTIDE SEQUENCE [LARGE SCALE GENOMIC DNA]</scope>
    <source>
        <strain evidence="3 4">CAU 1491</strain>
    </source>
</reference>
<dbReference type="RefSeq" id="WP_136842066.1">
    <property type="nucleotide sequence ID" value="NZ_SUPL01000003.1"/>
</dbReference>
<feature type="domain" description="2TM" evidence="2">
    <location>
        <begin position="12"/>
        <end position="99"/>
    </location>
</feature>
<organism evidence="3 4">
    <name type="scientific">Pontimicrobium aquaticum</name>
    <dbReference type="NCBI Taxonomy" id="2565367"/>
    <lineage>
        <taxon>Bacteria</taxon>
        <taxon>Pseudomonadati</taxon>
        <taxon>Bacteroidota</taxon>
        <taxon>Flavobacteriia</taxon>
        <taxon>Flavobacteriales</taxon>
        <taxon>Flavobacteriaceae</taxon>
        <taxon>Pontimicrobium</taxon>
    </lineage>
</organism>
<keyword evidence="4" id="KW-1185">Reference proteome</keyword>
<keyword evidence="1" id="KW-0472">Membrane</keyword>
<dbReference type="EMBL" id="SUPL01000003">
    <property type="protein sequence ID" value="TJY36204.1"/>
    <property type="molecule type" value="Genomic_DNA"/>
</dbReference>
<feature type="transmembrane region" description="Helical" evidence="1">
    <location>
        <begin position="63"/>
        <end position="86"/>
    </location>
</feature>
<dbReference type="OrthoDB" id="1495672at2"/>